<feature type="domain" description="HTH cro/C1-type" evidence="1">
    <location>
        <begin position="31"/>
        <end position="72"/>
    </location>
</feature>
<dbReference type="STRING" id="1544798.LH29_13875"/>
<dbReference type="InterPro" id="IPR001387">
    <property type="entry name" value="Cro/C1-type_HTH"/>
</dbReference>
<dbReference type="OrthoDB" id="1098026at2"/>
<dbReference type="PROSITE" id="PS50943">
    <property type="entry name" value="HTH_CROC1"/>
    <property type="match status" value="1"/>
</dbReference>
<dbReference type="Proteomes" id="UP000032544">
    <property type="component" value="Unassembled WGS sequence"/>
</dbReference>
<evidence type="ECO:0000313" key="3">
    <source>
        <dbReference type="Proteomes" id="UP000032544"/>
    </source>
</evidence>
<evidence type="ECO:0000259" key="1">
    <source>
        <dbReference type="PROSITE" id="PS50943"/>
    </source>
</evidence>
<accession>A0A0D8J8L4</accession>
<gene>
    <name evidence="2" type="ORF">LH29_13875</name>
</gene>
<sequence length="336" mass="39495">MKSMHRVSTIQKEFFQLVKEKLSPNISLVFEVSSLLGISQDSAYRRIRGEKELTLEELFVLKDFFNISLDQLNGEDLSSVNFSCSVIQPQNFRVSDWLAKLYEDTKRIHDSKQRELIYAAKDPPVFHYFQLPEIAAFKVFFWEKTLFQFPEYKEKMFCFDDMENTAYVNGRKALALASQIPTIEIWNNHTFTIMLSQIEFYYVSGFFKNRDDLLNLLDKMEKWIHHIQKEAELGFKFLYGSEPNGVENNFRLYYNEVVLNDNTILVRTDSGYSSYLTFNVISLLNTTNQSFCIELDKYFRGLITKSNLISHTGAKERNRFFNSQLHALEQMRSSLS</sequence>
<dbReference type="CDD" id="cd00093">
    <property type="entry name" value="HTH_XRE"/>
    <property type="match status" value="1"/>
</dbReference>
<protein>
    <recommendedName>
        <fullName evidence="1">HTH cro/C1-type domain-containing protein</fullName>
    </recommendedName>
</protein>
<evidence type="ECO:0000313" key="2">
    <source>
        <dbReference type="EMBL" id="KJF43325.1"/>
    </source>
</evidence>
<keyword evidence="3" id="KW-1185">Reference proteome</keyword>
<dbReference type="RefSeq" id="WP_157493690.1">
    <property type="nucleotide sequence ID" value="NZ_JRHC01000003.1"/>
</dbReference>
<proteinExistence type="predicted"/>
<organism evidence="2 3">
    <name type="scientific">Draconibacterium sediminis</name>
    <dbReference type="NCBI Taxonomy" id="1544798"/>
    <lineage>
        <taxon>Bacteria</taxon>
        <taxon>Pseudomonadati</taxon>
        <taxon>Bacteroidota</taxon>
        <taxon>Bacteroidia</taxon>
        <taxon>Marinilabiliales</taxon>
        <taxon>Prolixibacteraceae</taxon>
        <taxon>Draconibacterium</taxon>
    </lineage>
</organism>
<dbReference type="PATRIC" id="fig|1544798.3.peg.2937"/>
<dbReference type="EMBL" id="JRHC01000003">
    <property type="protein sequence ID" value="KJF43325.1"/>
    <property type="molecule type" value="Genomic_DNA"/>
</dbReference>
<dbReference type="AlphaFoldDB" id="A0A0D8J8L4"/>
<reference evidence="2 3" key="1">
    <citation type="submission" date="2014-09" db="EMBL/GenBank/DDBJ databases">
        <title>Draft Genome Sequence of Draconibacterium sp. JN14CK-3.</title>
        <authorList>
            <person name="Dong C."/>
            <person name="Lai Q."/>
            <person name="Shao Z."/>
        </authorList>
    </citation>
    <scope>NUCLEOTIDE SEQUENCE [LARGE SCALE GENOMIC DNA]</scope>
    <source>
        <strain evidence="2 3">JN14CK-3</strain>
    </source>
</reference>
<comment type="caution">
    <text evidence="2">The sequence shown here is derived from an EMBL/GenBank/DDBJ whole genome shotgun (WGS) entry which is preliminary data.</text>
</comment>
<name>A0A0D8J8L4_9BACT</name>